<comment type="caution">
    <text evidence="1">The sequence shown here is derived from an EMBL/GenBank/DDBJ whole genome shotgun (WGS) entry which is preliminary data.</text>
</comment>
<dbReference type="PANTHER" id="PTHR48228:SF5">
    <property type="entry name" value="ALPHA-METHYLACYL-COA RACEMASE"/>
    <property type="match status" value="1"/>
</dbReference>
<dbReference type="RefSeq" id="WP_239364379.1">
    <property type="nucleotide sequence ID" value="NZ_JAKREW010000007.1"/>
</dbReference>
<protein>
    <submittedName>
        <fullName evidence="1">CoA transferase</fullName>
    </submittedName>
</protein>
<name>A0ABS9QD87_9HYPH</name>
<dbReference type="EMBL" id="JAKREW010000007">
    <property type="protein sequence ID" value="MCG7505384.1"/>
    <property type="molecule type" value="Genomic_DNA"/>
</dbReference>
<dbReference type="InterPro" id="IPR003673">
    <property type="entry name" value="CoA-Trfase_fam_III"/>
</dbReference>
<dbReference type="Gene3D" id="3.30.1540.10">
    <property type="entry name" value="formyl-coa transferase, domain 3"/>
    <property type="match status" value="1"/>
</dbReference>
<keyword evidence="1" id="KW-0808">Transferase</keyword>
<dbReference type="PANTHER" id="PTHR48228">
    <property type="entry name" value="SUCCINYL-COA--D-CITRAMALATE COA-TRANSFERASE"/>
    <property type="match status" value="1"/>
</dbReference>
<dbReference type="SUPFAM" id="SSF89796">
    <property type="entry name" value="CoA-transferase family III (CaiB/BaiF)"/>
    <property type="match status" value="1"/>
</dbReference>
<gene>
    <name evidence="1" type="ORF">L4923_10200</name>
</gene>
<dbReference type="Gene3D" id="3.40.50.10540">
    <property type="entry name" value="Crotonobetainyl-coa:carnitine coa-transferase, domain 1"/>
    <property type="match status" value="1"/>
</dbReference>
<proteinExistence type="predicted"/>
<dbReference type="InterPro" id="IPR050509">
    <property type="entry name" value="CoA-transferase_III"/>
</dbReference>
<sequence length="364" mass="39746">MLQGIRIVEIGQYIPSPYAALMLADLGAEVVKIEPPRGDPMRHIGVVSKDGASASYAAMNGGKRVVRVDLKDKNGQKAVQDLVEKADVLIESMRPGVLDRLGLGRDLLQRINPRLIHCAISGFGQNGPLRLRPGHDLNYMAAGGGLGLSGTLERPVMARPPVSDYASALQAALTISAALFQRSRTGRGAYIDISMAEVVLAWQAPLLSEALANSSVRRAEDADSGGLASYNIYRTSEGRYVTLGAEEPHFWERFCTAVERPEWIERGSEPAPQMSLIRDLADLFASRDAAHWDSLLAEGDCCFQIVLEPNEVLAFEQFAERKMIRRSDWGAVDVLYPAWIDGAPPEPREPFVELPEAALGTIWA</sequence>
<dbReference type="InterPro" id="IPR044855">
    <property type="entry name" value="CoA-Trfase_III_dom3_sf"/>
</dbReference>
<evidence type="ECO:0000313" key="1">
    <source>
        <dbReference type="EMBL" id="MCG7505384.1"/>
    </source>
</evidence>
<organism evidence="1 2">
    <name type="scientific">Mesorhizobium retamae</name>
    <dbReference type="NCBI Taxonomy" id="2912854"/>
    <lineage>
        <taxon>Bacteria</taxon>
        <taxon>Pseudomonadati</taxon>
        <taxon>Pseudomonadota</taxon>
        <taxon>Alphaproteobacteria</taxon>
        <taxon>Hyphomicrobiales</taxon>
        <taxon>Phyllobacteriaceae</taxon>
        <taxon>Mesorhizobium</taxon>
    </lineage>
</organism>
<dbReference type="InterPro" id="IPR023606">
    <property type="entry name" value="CoA-Trfase_III_dom_1_sf"/>
</dbReference>
<accession>A0ABS9QD87</accession>
<evidence type="ECO:0000313" key="2">
    <source>
        <dbReference type="Proteomes" id="UP001201701"/>
    </source>
</evidence>
<keyword evidence="2" id="KW-1185">Reference proteome</keyword>
<reference evidence="1 2" key="1">
    <citation type="submission" date="2022-02" db="EMBL/GenBank/DDBJ databases">
        <title>Draft genome sequence of Mezorhizobium retamae strain IRAMC:0171 isolated from Retama raetam nodules.</title>
        <authorList>
            <person name="Bengaied R."/>
            <person name="Sbissi I."/>
            <person name="Huber K."/>
            <person name="Ghodbane F."/>
            <person name="Nouioui I."/>
            <person name="Tarhouni M."/>
            <person name="Gtari M."/>
        </authorList>
    </citation>
    <scope>NUCLEOTIDE SEQUENCE [LARGE SCALE GENOMIC DNA]</scope>
    <source>
        <strain evidence="1 2">IRAMC:0171</strain>
    </source>
</reference>
<dbReference type="Pfam" id="PF02515">
    <property type="entry name" value="CoA_transf_3"/>
    <property type="match status" value="1"/>
</dbReference>
<dbReference type="Proteomes" id="UP001201701">
    <property type="component" value="Unassembled WGS sequence"/>
</dbReference>
<dbReference type="GO" id="GO:0016740">
    <property type="term" value="F:transferase activity"/>
    <property type="evidence" value="ECO:0007669"/>
    <property type="project" value="UniProtKB-KW"/>
</dbReference>